<dbReference type="NCBIfam" id="TIGR04514">
    <property type="entry name" value="GWxTD_dom"/>
    <property type="match status" value="1"/>
</dbReference>
<reference evidence="2" key="1">
    <citation type="journal article" date="2015" name="MBio">
        <title>Genome-Resolved Metagenomic Analysis Reveals Roles for Candidate Phyla and Other Microbial Community Members in Biogeochemical Transformations in Oil Reservoirs.</title>
        <authorList>
            <person name="Hu P."/>
            <person name="Tom L."/>
            <person name="Singh A."/>
            <person name="Thomas B.C."/>
            <person name="Baker B.J."/>
            <person name="Piceno Y.M."/>
            <person name="Andersen G.L."/>
            <person name="Banfield J.F."/>
        </authorList>
    </citation>
    <scope>NUCLEOTIDE SEQUENCE [LARGE SCALE GENOMIC DNA]</scope>
</reference>
<evidence type="ECO:0000313" key="1">
    <source>
        <dbReference type="EMBL" id="KUK87520.1"/>
    </source>
</evidence>
<dbReference type="Proteomes" id="UP000053467">
    <property type="component" value="Unassembled WGS sequence"/>
</dbReference>
<name>A0A117M6R9_UNCT6</name>
<gene>
    <name evidence="1" type="ORF">XE03_0687</name>
</gene>
<proteinExistence type="predicted"/>
<accession>A0A117M6R9</accession>
<comment type="caution">
    <text evidence="1">The sequence shown here is derived from an EMBL/GenBank/DDBJ whole genome shotgun (WGS) entry which is preliminary data.</text>
</comment>
<dbReference type="InterPro" id="IPR030959">
    <property type="entry name" value="GWxTD_dom"/>
</dbReference>
<dbReference type="EMBL" id="LGGX01000004">
    <property type="protein sequence ID" value="KUK87520.1"/>
    <property type="molecule type" value="Genomic_DNA"/>
</dbReference>
<organism evidence="1 2">
    <name type="scientific">candidate division TA06 bacterium 34_109</name>
    <dbReference type="NCBI Taxonomy" id="1635277"/>
    <lineage>
        <taxon>Bacteria</taxon>
        <taxon>Bacteria division TA06</taxon>
    </lineage>
</organism>
<sequence length="437" mass="51728">MRIIRFLYILLFSVTIFSNYDVSITSFRAKDNIHQIFYDIQFYSKDITYKNIDGKNTGILHFKVFVKNIETSQEILDEWNSKSYISQSEQLHRDMFLLDRASFLLSPAKYEIKSLVVDSFSKKEFSRVDTIILEPFDNIPSISNILVGYTVKKDSLEGKFTRNGYTLIPNPSKVFTLVNPLIYLYFEIYNLHNKEYTIDYLIYNEQDSLVTIINGNKKISPQFDFVVNNFFNTLGFKDGKYRLDVKIKYDDKEIISSTNFEKLSNLYTGQETKYNLTEEELKYYSLIDYIASPSELTQYRSLKDDKARHNFLINFWERRDQDKTNNKLESLKEFITKVKYVRKNFSSGGEDGYISARGRIYLKYGPPDETLLVPMSKGMKNYDSWIYYSKGGMQFIFMDIKGFGKYELIYTNVIDEDIPQNWSNYIDDYNIIQFYRN</sequence>
<evidence type="ECO:0008006" key="3">
    <source>
        <dbReference type="Google" id="ProtNLM"/>
    </source>
</evidence>
<evidence type="ECO:0000313" key="2">
    <source>
        <dbReference type="Proteomes" id="UP000053467"/>
    </source>
</evidence>
<protein>
    <recommendedName>
        <fullName evidence="3">GWxTD domain-containing protein</fullName>
    </recommendedName>
</protein>
<dbReference type="AlphaFoldDB" id="A0A117M6R9"/>